<dbReference type="Gene3D" id="3.30.420.40">
    <property type="match status" value="1"/>
</dbReference>
<name>A0A1L7JMT1_CLOBO</name>
<organism evidence="1">
    <name type="scientific">Clostridium botulinum</name>
    <dbReference type="NCBI Taxonomy" id="1491"/>
    <lineage>
        <taxon>Bacteria</taxon>
        <taxon>Bacillati</taxon>
        <taxon>Bacillota</taxon>
        <taxon>Clostridia</taxon>
        <taxon>Eubacteriales</taxon>
        <taxon>Clostridiaceae</taxon>
        <taxon>Clostridium</taxon>
    </lineage>
</organism>
<keyword evidence="1" id="KW-0614">Plasmid</keyword>
<accession>A0A1L7JMT1</accession>
<evidence type="ECO:0000313" key="1">
    <source>
        <dbReference type="EMBL" id="APU87067.1"/>
    </source>
</evidence>
<sequence length="69" mass="7784">MNKTIFSVDIGHSTLDLMLVKNMQTVMASDTLLDGEGCIRIYNNLKQALIRQNEDKKLLITLTVNCKKS</sequence>
<reference evidence="1" key="1">
    <citation type="submission" date="2016-05" db="EMBL/GenBank/DDBJ databases">
        <authorList>
            <person name="Lavstsen T."/>
            <person name="Jespersen J.S."/>
        </authorList>
    </citation>
    <scope>NUCLEOTIDE SEQUENCE</scope>
    <source>
        <strain evidence="1">CDC69096</strain>
        <plasmid evidence="1">pNPD8_2</plasmid>
    </source>
</reference>
<dbReference type="RefSeq" id="WP_236893433.1">
    <property type="nucleotide sequence ID" value="NZ_CP015708.1"/>
</dbReference>
<proteinExistence type="predicted"/>
<protein>
    <submittedName>
        <fullName evidence="1">Uncharacterized protein</fullName>
    </submittedName>
</protein>
<geneLocation type="plasmid" evidence="1">
    <name>pNPD8_2</name>
</geneLocation>
<dbReference type="AlphaFoldDB" id="A0A1L7JMT1"/>
<dbReference type="EMBL" id="CP015708">
    <property type="protein sequence ID" value="APU87067.1"/>
    <property type="molecule type" value="Genomic_DNA"/>
</dbReference>
<gene>
    <name evidence="1" type="ORF">NPD8_4299</name>
</gene>